<evidence type="ECO:0000313" key="2">
    <source>
        <dbReference type="EMBL" id="ANX05319.1"/>
    </source>
</evidence>
<feature type="signal peptide" evidence="1">
    <location>
        <begin position="1"/>
        <end position="18"/>
    </location>
</feature>
<dbReference type="EMBL" id="CP014671">
    <property type="protein sequence ID" value="ANX05319.1"/>
    <property type="molecule type" value="Genomic_DNA"/>
</dbReference>
<dbReference type="KEGG" id="gbi:PG2T_14745"/>
<accession>A0A1B1YX32</accession>
<protein>
    <recommendedName>
        <fullName evidence="4">Lipoprotein</fullName>
    </recommendedName>
</protein>
<proteinExistence type="predicted"/>
<dbReference type="Proteomes" id="UP000092952">
    <property type="component" value="Chromosome"/>
</dbReference>
<dbReference type="InParanoid" id="A0A1B1YX32"/>
<evidence type="ECO:0000313" key="3">
    <source>
        <dbReference type="Proteomes" id="UP000092952"/>
    </source>
</evidence>
<reference evidence="3" key="1">
    <citation type="submission" date="2016-03" db="EMBL/GenBank/DDBJ databases">
        <title>Complete genome sequence of Solimmundus cernigliae, representing a novel lineage of polycyclic aromatic hydrocarbon degraders within the Gammaproteobacteria.</title>
        <authorList>
            <person name="Singleton D.R."/>
            <person name="Dickey A.N."/>
            <person name="Scholl E.H."/>
            <person name="Wright F.A."/>
            <person name="Aitken M.D."/>
        </authorList>
    </citation>
    <scope>NUCLEOTIDE SEQUENCE [LARGE SCALE GENOMIC DNA]</scope>
    <source>
        <strain evidence="3">TR3.2</strain>
    </source>
</reference>
<organism evidence="2 3">
    <name type="scientific">Immundisolibacter cernigliae</name>
    <dbReference type="NCBI Taxonomy" id="1810504"/>
    <lineage>
        <taxon>Bacteria</taxon>
        <taxon>Pseudomonadati</taxon>
        <taxon>Pseudomonadota</taxon>
        <taxon>Gammaproteobacteria</taxon>
        <taxon>Immundisolibacterales</taxon>
        <taxon>Immundisolibacteraceae</taxon>
        <taxon>Immundisolibacter</taxon>
    </lineage>
</organism>
<evidence type="ECO:0000256" key="1">
    <source>
        <dbReference type="SAM" id="SignalP"/>
    </source>
</evidence>
<sequence length="149" mass="15586">MAWMLAAGLLLANAPAGAALSAAEAAAVFKAAGFTKAADGRYIRCEEETPTASYTPGAIEEVDVNGDGQPEAFVTESSMFCYGSPHTFFGLVAKRAGAWTMLLDDVGTPVVLETRHGGWADVEVGGPGFGATPVWQWDGQAYQRKTPGE</sequence>
<dbReference type="AlphaFoldDB" id="A0A1B1YX32"/>
<name>A0A1B1YX32_9GAMM</name>
<dbReference type="STRING" id="1810504.PG2T_14745"/>
<keyword evidence="1" id="KW-0732">Signal</keyword>
<keyword evidence="3" id="KW-1185">Reference proteome</keyword>
<evidence type="ECO:0008006" key="4">
    <source>
        <dbReference type="Google" id="ProtNLM"/>
    </source>
</evidence>
<feature type="chain" id="PRO_5008533113" description="Lipoprotein" evidence="1">
    <location>
        <begin position="19"/>
        <end position="149"/>
    </location>
</feature>
<gene>
    <name evidence="2" type="ORF">PG2T_14745</name>
</gene>